<feature type="region of interest" description="Disordered" evidence="5">
    <location>
        <begin position="415"/>
        <end position="499"/>
    </location>
</feature>
<sequence>MSGRNRDVVWEHGDNLAPGWRCKYCHVTRAGGGCTRFKQHLAGYGADTLHCSRVPPDVRAYFRRDLDRAKKTTADRARQRLAEEKAAAEGNHPLGDDEYEAQMREALNQSRAEYEYEQRVQHRGGNYHRGGGSAGGGGSQGGNPIDRLFRRAGSRKETPVEVEDYHVAAGGRRGMQQQRIDTGSWTQKGKNAKEAIGKAWGKFFHYVGIPGRNADNPYFVSAVRETQKWGEGIASPTGRDIDGKYLEQNEKDLKDRYAKFQKEWPNFGVTLMCDSWTGPTKMSGTSSGCERNWSTFALLHTKVRNRLSHKKLNRLVYVNYNLRLRLADVNPRRYDEEDFIDRFAEVSFYDRSNPVREWMEYGRSNLPPVLDEDSDEMDVPLPSHLVSDQIDPDDLRQATGHDCISDWARRNVGATHLGKRKMQMVPPKGHDKRHRGKGKAVTSDTETEDEQYQSQDSGDDDSGDDDSGDDDSANDGASGSDGGGAGGTDGGGGGSGDATIGAGGSSYVGLHFTGETQFTHATQDRDHGQPTSQRRAYAPTDYDTPQYSSSSYSDTSEPTYRYPIPDMTMQTQTRWVYEWEDPSFYNMLVQEWETTAAWTGQTWQDYKADLLRHQGISLMSTAEYEMSCQQGVFPYILRS</sequence>
<feature type="compositionally biased region" description="Acidic residues" evidence="5">
    <location>
        <begin position="445"/>
        <end position="473"/>
    </location>
</feature>
<reference evidence="7" key="1">
    <citation type="submission" date="2018-04" db="EMBL/GenBank/DDBJ databases">
        <title>Comparative Analysis of Homologous Sequences of Saccharum officinarum and Saccharum spontaneum Reveals Independent Polyploidization Events.</title>
        <authorList>
            <person name="Sharma A."/>
            <person name="Song J."/>
            <person name="Lin Q."/>
            <person name="Singh R."/>
            <person name="Ramos N."/>
            <person name="Wang K."/>
            <person name="Zhang J."/>
            <person name="Ming R."/>
            <person name="Yu Q."/>
        </authorList>
    </citation>
    <scope>NUCLEOTIDE SEQUENCE</scope>
</reference>
<dbReference type="InterPro" id="IPR003656">
    <property type="entry name" value="Znf_BED"/>
</dbReference>
<evidence type="ECO:0000256" key="2">
    <source>
        <dbReference type="ARBA" id="ARBA00022771"/>
    </source>
</evidence>
<dbReference type="PANTHER" id="PTHR46951">
    <property type="entry name" value="BED-TYPE DOMAIN-CONTAINING PROTEIN"/>
    <property type="match status" value="1"/>
</dbReference>
<dbReference type="AlphaFoldDB" id="A0A678TPZ6"/>
<evidence type="ECO:0000256" key="5">
    <source>
        <dbReference type="SAM" id="MobiDB-lite"/>
    </source>
</evidence>
<dbReference type="InterPro" id="IPR012337">
    <property type="entry name" value="RNaseH-like_sf"/>
</dbReference>
<name>A0A678TPZ6_SACSP</name>
<evidence type="ECO:0000256" key="4">
    <source>
        <dbReference type="PROSITE-ProRule" id="PRU00027"/>
    </source>
</evidence>
<keyword evidence="1" id="KW-0479">Metal-binding</keyword>
<feature type="compositionally biased region" description="Gly residues" evidence="5">
    <location>
        <begin position="479"/>
        <end position="499"/>
    </location>
</feature>
<accession>A0A678TPZ6</accession>
<evidence type="ECO:0000313" key="7">
    <source>
        <dbReference type="EMBL" id="AWA44877.1"/>
    </source>
</evidence>
<feature type="region of interest" description="Disordered" evidence="5">
    <location>
        <begin position="519"/>
        <end position="559"/>
    </location>
</feature>
<dbReference type="SUPFAM" id="SSF53098">
    <property type="entry name" value="Ribonuclease H-like"/>
    <property type="match status" value="1"/>
</dbReference>
<gene>
    <name evidence="7" type="ORF">SS53D02_000009</name>
</gene>
<evidence type="ECO:0000256" key="3">
    <source>
        <dbReference type="ARBA" id="ARBA00022833"/>
    </source>
</evidence>
<dbReference type="GO" id="GO:0003677">
    <property type="term" value="F:DNA binding"/>
    <property type="evidence" value="ECO:0007669"/>
    <property type="project" value="InterPro"/>
</dbReference>
<dbReference type="PANTHER" id="PTHR46951:SF2">
    <property type="entry name" value="BED-TYPE DOMAIN-CONTAINING PROTEIN"/>
    <property type="match status" value="1"/>
</dbReference>
<protein>
    <submittedName>
        <fullName evidence="7">UPI0007753649 related cluster</fullName>
    </submittedName>
</protein>
<feature type="domain" description="BED-type" evidence="6">
    <location>
        <begin position="4"/>
        <end position="58"/>
    </location>
</feature>
<evidence type="ECO:0000256" key="1">
    <source>
        <dbReference type="ARBA" id="ARBA00022723"/>
    </source>
</evidence>
<organism evidence="7">
    <name type="scientific">Saccharum spontaneum</name>
    <name type="common">Wild sugarcane</name>
    <dbReference type="NCBI Taxonomy" id="62335"/>
    <lineage>
        <taxon>Eukaryota</taxon>
        <taxon>Viridiplantae</taxon>
        <taxon>Streptophyta</taxon>
        <taxon>Embryophyta</taxon>
        <taxon>Tracheophyta</taxon>
        <taxon>Spermatophyta</taxon>
        <taxon>Magnoliopsida</taxon>
        <taxon>Liliopsida</taxon>
        <taxon>Poales</taxon>
        <taxon>Poaceae</taxon>
        <taxon>PACMAD clade</taxon>
        <taxon>Panicoideae</taxon>
        <taxon>Andropogonodae</taxon>
        <taxon>Andropogoneae</taxon>
        <taxon>Saccharinae</taxon>
        <taxon>Saccharum</taxon>
        <taxon>Saccharum officinarum species complex</taxon>
    </lineage>
</organism>
<keyword evidence="3" id="KW-0862">Zinc</keyword>
<dbReference type="GO" id="GO:0008270">
    <property type="term" value="F:zinc ion binding"/>
    <property type="evidence" value="ECO:0007669"/>
    <property type="project" value="UniProtKB-KW"/>
</dbReference>
<proteinExistence type="predicted"/>
<dbReference type="EMBL" id="MH182533">
    <property type="protein sequence ID" value="AWA44877.1"/>
    <property type="molecule type" value="Genomic_DNA"/>
</dbReference>
<keyword evidence="2 4" id="KW-0863">Zinc-finger</keyword>
<evidence type="ECO:0000259" key="6">
    <source>
        <dbReference type="PROSITE" id="PS50808"/>
    </source>
</evidence>
<dbReference type="PROSITE" id="PS50808">
    <property type="entry name" value="ZF_BED"/>
    <property type="match status" value="1"/>
</dbReference>
<feature type="compositionally biased region" description="Low complexity" evidence="5">
    <location>
        <begin position="540"/>
        <end position="556"/>
    </location>
</feature>